<evidence type="ECO:0000313" key="5">
    <source>
        <dbReference type="Proteomes" id="UP001216907"/>
    </source>
</evidence>
<dbReference type="Proteomes" id="UP001216907">
    <property type="component" value="Unassembled WGS sequence"/>
</dbReference>
<dbReference type="EMBL" id="JARRAG010000001">
    <property type="protein sequence ID" value="MDG3003344.1"/>
    <property type="molecule type" value="Genomic_DNA"/>
</dbReference>
<reference evidence="4 5" key="1">
    <citation type="submission" date="2023-03" db="EMBL/GenBank/DDBJ databases">
        <title>Paludisphaera mucosa sp. nov. a novel planctomycete from northern fen.</title>
        <authorList>
            <person name="Ivanova A."/>
        </authorList>
    </citation>
    <scope>NUCLEOTIDE SEQUENCE [LARGE SCALE GENOMIC DNA]</scope>
    <source>
        <strain evidence="4 5">Pla2</strain>
    </source>
</reference>
<evidence type="ECO:0000313" key="4">
    <source>
        <dbReference type="EMBL" id="MDG3003344.1"/>
    </source>
</evidence>
<dbReference type="InterPro" id="IPR011006">
    <property type="entry name" value="CheY-like_superfamily"/>
</dbReference>
<sequence length="125" mass="13835">MGASIVLAEDEPDLRAIYAECLRRCGYVVWEAADGAEAATLVRSHRPDLLLLDHWMPVLNGLEVLEQLRDAREAIGLKVVMLTHQRDAETRLEGFALGVAAYWTKDLSLADLGSKIQTLLDHPAN</sequence>
<proteinExistence type="predicted"/>
<dbReference type="PROSITE" id="PS50110">
    <property type="entry name" value="RESPONSE_REGULATORY"/>
    <property type="match status" value="1"/>
</dbReference>
<dbReference type="PANTHER" id="PTHR44591">
    <property type="entry name" value="STRESS RESPONSE REGULATOR PROTEIN 1"/>
    <property type="match status" value="1"/>
</dbReference>
<dbReference type="SUPFAM" id="SSF52172">
    <property type="entry name" value="CheY-like"/>
    <property type="match status" value="1"/>
</dbReference>
<name>A0ABT6F738_9BACT</name>
<gene>
    <name evidence="4" type="ORF">PZE19_06170</name>
</gene>
<dbReference type="PANTHER" id="PTHR44591:SF3">
    <property type="entry name" value="RESPONSE REGULATORY DOMAIN-CONTAINING PROTEIN"/>
    <property type="match status" value="1"/>
</dbReference>
<evidence type="ECO:0000256" key="2">
    <source>
        <dbReference type="PROSITE-ProRule" id="PRU00169"/>
    </source>
</evidence>
<dbReference type="Gene3D" id="3.40.50.2300">
    <property type="match status" value="1"/>
</dbReference>
<feature type="domain" description="Response regulatory" evidence="3">
    <location>
        <begin position="4"/>
        <end position="120"/>
    </location>
</feature>
<evidence type="ECO:0000256" key="1">
    <source>
        <dbReference type="ARBA" id="ARBA00022553"/>
    </source>
</evidence>
<dbReference type="InterPro" id="IPR001789">
    <property type="entry name" value="Sig_transdc_resp-reg_receiver"/>
</dbReference>
<comment type="caution">
    <text evidence="4">The sequence shown here is derived from an EMBL/GenBank/DDBJ whole genome shotgun (WGS) entry which is preliminary data.</text>
</comment>
<evidence type="ECO:0000259" key="3">
    <source>
        <dbReference type="PROSITE" id="PS50110"/>
    </source>
</evidence>
<keyword evidence="5" id="KW-1185">Reference proteome</keyword>
<dbReference type="CDD" id="cd00156">
    <property type="entry name" value="REC"/>
    <property type="match status" value="1"/>
</dbReference>
<dbReference type="InterPro" id="IPR050595">
    <property type="entry name" value="Bact_response_regulator"/>
</dbReference>
<organism evidence="4 5">
    <name type="scientific">Paludisphaera mucosa</name>
    <dbReference type="NCBI Taxonomy" id="3030827"/>
    <lineage>
        <taxon>Bacteria</taxon>
        <taxon>Pseudomonadati</taxon>
        <taxon>Planctomycetota</taxon>
        <taxon>Planctomycetia</taxon>
        <taxon>Isosphaerales</taxon>
        <taxon>Isosphaeraceae</taxon>
        <taxon>Paludisphaera</taxon>
    </lineage>
</organism>
<feature type="modified residue" description="4-aspartylphosphate" evidence="2">
    <location>
        <position position="53"/>
    </location>
</feature>
<dbReference type="RefSeq" id="WP_277859697.1">
    <property type="nucleotide sequence ID" value="NZ_JARRAG010000001.1"/>
</dbReference>
<keyword evidence="1 2" id="KW-0597">Phosphoprotein</keyword>
<dbReference type="SMART" id="SM00448">
    <property type="entry name" value="REC"/>
    <property type="match status" value="1"/>
</dbReference>
<dbReference type="Pfam" id="PF00072">
    <property type="entry name" value="Response_reg"/>
    <property type="match status" value="1"/>
</dbReference>
<protein>
    <submittedName>
        <fullName evidence="4">Response regulator</fullName>
    </submittedName>
</protein>
<accession>A0ABT6F738</accession>